<organism evidence="2">
    <name type="scientific">Eutreptiella gymnastica</name>
    <dbReference type="NCBI Taxonomy" id="73025"/>
    <lineage>
        <taxon>Eukaryota</taxon>
        <taxon>Discoba</taxon>
        <taxon>Euglenozoa</taxon>
        <taxon>Euglenida</taxon>
        <taxon>Spirocuta</taxon>
        <taxon>Euglenophyceae</taxon>
        <taxon>Eutreptiales</taxon>
        <taxon>Eutreptiaceae</taxon>
        <taxon>Eutreptiella</taxon>
    </lineage>
</organism>
<accession>A0A7S4GFQ1</accession>
<name>A0A7S4GFQ1_9EUGL</name>
<dbReference type="AlphaFoldDB" id="A0A7S4GFQ1"/>
<protein>
    <submittedName>
        <fullName evidence="2">Uncharacterized protein</fullName>
    </submittedName>
</protein>
<evidence type="ECO:0000313" key="2">
    <source>
        <dbReference type="EMBL" id="CAE0835306.1"/>
    </source>
</evidence>
<gene>
    <name evidence="2" type="ORF">EGYM00163_LOCUS46614</name>
</gene>
<evidence type="ECO:0000256" key="1">
    <source>
        <dbReference type="SAM" id="MobiDB-lite"/>
    </source>
</evidence>
<proteinExistence type="predicted"/>
<feature type="compositionally biased region" description="Basic and acidic residues" evidence="1">
    <location>
        <begin position="108"/>
        <end position="118"/>
    </location>
</feature>
<sequence>MFLSNTSLCRCRASKKNAFSPKCCPSLDIFAECHLVVLSSELSQHRPMQSCLVVQCWQQQCPPADVCRMRGCLPQCVELNVLDETMTFVSLIAHLQQRVTSGSSPKVDTQKYRAPDLL</sequence>
<reference evidence="2" key="1">
    <citation type="submission" date="2021-01" db="EMBL/GenBank/DDBJ databases">
        <authorList>
            <person name="Corre E."/>
            <person name="Pelletier E."/>
            <person name="Niang G."/>
            <person name="Scheremetjew M."/>
            <person name="Finn R."/>
            <person name="Kale V."/>
            <person name="Holt S."/>
            <person name="Cochrane G."/>
            <person name="Meng A."/>
            <person name="Brown T."/>
            <person name="Cohen L."/>
        </authorList>
    </citation>
    <scope>NUCLEOTIDE SEQUENCE</scope>
    <source>
        <strain evidence="2">CCMP1594</strain>
    </source>
</reference>
<dbReference type="EMBL" id="HBJA01135583">
    <property type="protein sequence ID" value="CAE0835306.1"/>
    <property type="molecule type" value="Transcribed_RNA"/>
</dbReference>
<feature type="region of interest" description="Disordered" evidence="1">
    <location>
        <begin position="99"/>
        <end position="118"/>
    </location>
</feature>